<dbReference type="InterPro" id="IPR017850">
    <property type="entry name" value="Alkaline_phosphatase_core_sf"/>
</dbReference>
<dbReference type="Proteomes" id="UP000629596">
    <property type="component" value="Unassembled WGS sequence"/>
</dbReference>
<reference evidence="2 5" key="2">
    <citation type="submission" date="2020-08" db="EMBL/GenBank/DDBJ databases">
        <title>Genome public.</title>
        <authorList>
            <person name="Liu C."/>
            <person name="Sun Q."/>
        </authorList>
    </citation>
    <scope>NUCLEOTIDE SEQUENCE [LARGE SCALE GENOMIC DNA]</scope>
    <source>
        <strain evidence="2 5">426_9</strain>
    </source>
</reference>
<gene>
    <name evidence="3" type="ORF">DWU89_00890</name>
    <name evidence="2" type="ORF">H8784_00870</name>
</gene>
<evidence type="ECO:0000313" key="3">
    <source>
        <dbReference type="EMBL" id="RDU50907.1"/>
    </source>
</evidence>
<comment type="caution">
    <text evidence="3">The sequence shown here is derived from an EMBL/GenBank/DDBJ whole genome shotgun (WGS) entry which is preliminary data.</text>
</comment>
<dbReference type="Proteomes" id="UP000256321">
    <property type="component" value="Unassembled WGS sequence"/>
</dbReference>
<evidence type="ECO:0000313" key="4">
    <source>
        <dbReference type="Proteomes" id="UP000256321"/>
    </source>
</evidence>
<dbReference type="AlphaFoldDB" id="A0A3D8HJY8"/>
<dbReference type="SUPFAM" id="SSF53649">
    <property type="entry name" value="Alkaline phosphatase-like"/>
    <property type="match status" value="1"/>
</dbReference>
<protein>
    <submittedName>
        <fullName evidence="2">Alkaline phosphatase family protein</fullName>
    </submittedName>
</protein>
<name>A0A3D8HJY8_9BACT</name>
<dbReference type="EMBL" id="QREV01000002">
    <property type="protein sequence ID" value="RDU50907.1"/>
    <property type="molecule type" value="Genomic_DNA"/>
</dbReference>
<organism evidence="3 4">
    <name type="scientific">Parabacteroides acidifaciens</name>
    <dbReference type="NCBI Taxonomy" id="2290935"/>
    <lineage>
        <taxon>Bacteria</taxon>
        <taxon>Pseudomonadati</taxon>
        <taxon>Bacteroidota</taxon>
        <taxon>Bacteroidia</taxon>
        <taxon>Bacteroidales</taxon>
        <taxon>Tannerellaceae</taxon>
        <taxon>Parabacteroides</taxon>
    </lineage>
</organism>
<feature type="signal peptide" evidence="1">
    <location>
        <begin position="1"/>
        <end position="19"/>
    </location>
</feature>
<evidence type="ECO:0000313" key="2">
    <source>
        <dbReference type="EMBL" id="MBC8600272.1"/>
    </source>
</evidence>
<sequence length="406" mass="46009">MRCFYYLLLTLLCCAGLSAKTKKAVYIIIDGVPADQIERLHPSAIFDIASRGAYGRAYTGGEIGGYSQTATISAIGYTNLLTSTWFNKHNVGGNSNLKPNYNYWTIFRIAKEQPEDYKTAIYSSWTDNRTVLIGEGKKETNNLKIDYVKDGYDLDTVRFPKKEKDLHIFDIDEQISKDAAAGIRKDAPDLSWVYLWYTDDAGHIAGNGAFFDEYVRKADNQVARVWEAVKYREANFDEEWMIVVTTDHGRGENGHGHGGQFWRERTTWISTNVPVNSHFSKGALAITDIAPSICRYIGFEIPQAVLWEQDGIPFIGKTDIYDLQTVPYDNTVELSWKSYTENVPVTVYAATDNKFKEGGKDEWIKLADLPGGVDKYTVDLQNLPASKFYKFVVQAPGNHLNRWLFK</sequence>
<keyword evidence="5" id="KW-1185">Reference proteome</keyword>
<feature type="chain" id="PRO_5017744793" evidence="1">
    <location>
        <begin position="20"/>
        <end position="406"/>
    </location>
</feature>
<dbReference type="Gene3D" id="3.40.720.10">
    <property type="entry name" value="Alkaline Phosphatase, subunit A"/>
    <property type="match status" value="1"/>
</dbReference>
<dbReference type="EMBL" id="JACRTI010000002">
    <property type="protein sequence ID" value="MBC8600272.1"/>
    <property type="molecule type" value="Genomic_DNA"/>
</dbReference>
<accession>A0A3D8HJY8</accession>
<proteinExistence type="predicted"/>
<reference evidence="3 4" key="1">
    <citation type="submission" date="2018-07" db="EMBL/GenBank/DDBJ databases">
        <title>Parabacteroides acidifaciens nov. sp., isolated from human feces.</title>
        <authorList>
            <person name="Wang Y.J."/>
        </authorList>
    </citation>
    <scope>NUCLEOTIDE SEQUENCE [LARGE SCALE GENOMIC DNA]</scope>
    <source>
        <strain evidence="3 4">426-9</strain>
    </source>
</reference>
<evidence type="ECO:0000313" key="5">
    <source>
        <dbReference type="Proteomes" id="UP000629596"/>
    </source>
</evidence>
<keyword evidence="1" id="KW-0732">Signal</keyword>
<evidence type="ECO:0000256" key="1">
    <source>
        <dbReference type="SAM" id="SignalP"/>
    </source>
</evidence>